<dbReference type="InterPro" id="IPR036866">
    <property type="entry name" value="RibonucZ/Hydroxyglut_hydro"/>
</dbReference>
<dbReference type="Pfam" id="PF00258">
    <property type="entry name" value="Flavodoxin_1"/>
    <property type="match status" value="1"/>
</dbReference>
<accession>A0A7C1CVV6</accession>
<dbReference type="SMART" id="SM00849">
    <property type="entry name" value="Lactamase_B"/>
    <property type="match status" value="1"/>
</dbReference>
<sequence length="397" mass="44684">MSETVKIEEGIHWIGVNDFETHLFESLWPIPRGVSYNSYILIDEKVVLIDTVKGPFFSAYLDKIKSLLPAGKKVDYLVVNHMEPDHSGSIKVLREAFPDMSVVGNEKTMDMLDAFYGVTDNVVRVEDGEELKIGSKSLRFYMTPMVHWPETMMTLEKTTGVLFSGDAFGGFGALNGGIFDDEVDVDFFEDEVLRYFSNIVGRYSAMVQKAFEKLKGVDIKVICATHGPVWRKNPSRILELYDRWSRQETEEGVVLVYGSMYGNTQKMMEAVASGLVEGGVEKVRVHNISTTHISFIIRDIWRYKGLVMGSCTYNMELFPPMKQLVSAIENRMMKNHKIGVFGSYTWSGGALKELQQFASKSKCDQVGPVIESKSCPTQEDLDKCFELGLNMAAAIKS</sequence>
<dbReference type="AlphaFoldDB" id="A0A7C1CVV6"/>
<dbReference type="SUPFAM" id="SSF56281">
    <property type="entry name" value="Metallo-hydrolase/oxidoreductase"/>
    <property type="match status" value="1"/>
</dbReference>
<dbReference type="PROSITE" id="PS50902">
    <property type="entry name" value="FLAVODOXIN_LIKE"/>
    <property type="match status" value="1"/>
</dbReference>
<dbReference type="GO" id="GO:0016491">
    <property type="term" value="F:oxidoreductase activity"/>
    <property type="evidence" value="ECO:0007669"/>
    <property type="project" value="InterPro"/>
</dbReference>
<dbReference type="PANTHER" id="PTHR43717">
    <property type="entry name" value="ANAEROBIC NITRIC OXIDE REDUCTASE FLAVORUBREDOXIN"/>
    <property type="match status" value="1"/>
</dbReference>
<dbReference type="GO" id="GO:0046872">
    <property type="term" value="F:metal ion binding"/>
    <property type="evidence" value="ECO:0007669"/>
    <property type="project" value="InterPro"/>
</dbReference>
<evidence type="ECO:0000256" key="1">
    <source>
        <dbReference type="ARBA" id="ARBA00007121"/>
    </source>
</evidence>
<evidence type="ECO:0000313" key="3">
    <source>
        <dbReference type="EMBL" id="HDP78278.1"/>
    </source>
</evidence>
<dbReference type="Pfam" id="PF19583">
    <property type="entry name" value="ODP"/>
    <property type="match status" value="1"/>
</dbReference>
<dbReference type="CDD" id="cd07709">
    <property type="entry name" value="flavodiiron_proteins_MBL-fold"/>
    <property type="match status" value="1"/>
</dbReference>
<evidence type="ECO:0000259" key="2">
    <source>
        <dbReference type="PROSITE" id="PS50902"/>
    </source>
</evidence>
<dbReference type="GO" id="GO:0010181">
    <property type="term" value="F:FMN binding"/>
    <property type="evidence" value="ECO:0007669"/>
    <property type="project" value="InterPro"/>
</dbReference>
<dbReference type="GO" id="GO:0009055">
    <property type="term" value="F:electron transfer activity"/>
    <property type="evidence" value="ECO:0007669"/>
    <property type="project" value="InterPro"/>
</dbReference>
<dbReference type="InterPro" id="IPR008254">
    <property type="entry name" value="Flavodoxin/NO_synth"/>
</dbReference>
<dbReference type="Gene3D" id="3.60.15.10">
    <property type="entry name" value="Ribonuclease Z/Hydroxyacylglutathione hydrolase-like"/>
    <property type="match status" value="1"/>
</dbReference>
<dbReference type="InterPro" id="IPR045761">
    <property type="entry name" value="ODP_dom"/>
</dbReference>
<reference evidence="3" key="1">
    <citation type="journal article" date="2020" name="mSystems">
        <title>Genome- and Community-Level Interaction Insights into Carbon Utilization and Element Cycling Functions of Hydrothermarchaeota in Hydrothermal Sediment.</title>
        <authorList>
            <person name="Zhou Z."/>
            <person name="Liu Y."/>
            <person name="Xu W."/>
            <person name="Pan J."/>
            <person name="Luo Z.H."/>
            <person name="Li M."/>
        </authorList>
    </citation>
    <scope>NUCLEOTIDE SEQUENCE [LARGE SCALE GENOMIC DNA]</scope>
    <source>
        <strain evidence="3">SpSt-1179</strain>
    </source>
</reference>
<dbReference type="PIRSF" id="PIRSF005243">
    <property type="entry name" value="ROO"/>
    <property type="match status" value="1"/>
</dbReference>
<name>A0A7C1CVV6_9BACT</name>
<dbReference type="InterPro" id="IPR029039">
    <property type="entry name" value="Flavoprotein-like_sf"/>
</dbReference>
<protein>
    <submittedName>
        <fullName evidence="3">FprA family A-type flavoprotein</fullName>
    </submittedName>
</protein>
<dbReference type="InterPro" id="IPR001279">
    <property type="entry name" value="Metallo-B-lactamas"/>
</dbReference>
<organism evidence="3">
    <name type="scientific">Mesotoga infera</name>
    <dbReference type="NCBI Taxonomy" id="1236046"/>
    <lineage>
        <taxon>Bacteria</taxon>
        <taxon>Thermotogati</taxon>
        <taxon>Thermotogota</taxon>
        <taxon>Thermotogae</taxon>
        <taxon>Kosmotogales</taxon>
        <taxon>Kosmotogaceae</taxon>
        <taxon>Mesotoga</taxon>
    </lineage>
</organism>
<dbReference type="EMBL" id="DSBT01000260">
    <property type="protein sequence ID" value="HDP78278.1"/>
    <property type="molecule type" value="Genomic_DNA"/>
</dbReference>
<dbReference type="SUPFAM" id="SSF52218">
    <property type="entry name" value="Flavoproteins"/>
    <property type="match status" value="1"/>
</dbReference>
<comment type="similarity">
    <text evidence="1">In the N-terminal section; belongs to the zinc metallo-hydrolase group 3 family.</text>
</comment>
<gene>
    <name evidence="3" type="ORF">ENN47_08880</name>
</gene>
<dbReference type="Gene3D" id="3.40.50.360">
    <property type="match status" value="1"/>
</dbReference>
<feature type="domain" description="Flavodoxin-like" evidence="2">
    <location>
        <begin position="253"/>
        <end position="392"/>
    </location>
</feature>
<proteinExistence type="inferred from homology"/>
<comment type="caution">
    <text evidence="3">The sequence shown here is derived from an EMBL/GenBank/DDBJ whole genome shotgun (WGS) entry which is preliminary data.</text>
</comment>
<dbReference type="InterPro" id="IPR016440">
    <property type="entry name" value="Rubredoxin-O_OxRdtase"/>
</dbReference>
<dbReference type="PANTHER" id="PTHR43717:SF1">
    <property type="entry name" value="ANAEROBIC NITRIC OXIDE REDUCTASE FLAVORUBREDOXIN"/>
    <property type="match status" value="1"/>
</dbReference>
<dbReference type="Proteomes" id="UP000886198">
    <property type="component" value="Unassembled WGS sequence"/>
</dbReference>